<dbReference type="GO" id="GO:0051538">
    <property type="term" value="F:3 iron, 4 sulfur cluster binding"/>
    <property type="evidence" value="ECO:0007669"/>
    <property type="project" value="UniProtKB-KW"/>
</dbReference>
<dbReference type="GO" id="GO:0009055">
    <property type="term" value="F:electron transfer activity"/>
    <property type="evidence" value="ECO:0007669"/>
    <property type="project" value="UniProtKB-UniRule"/>
</dbReference>
<evidence type="ECO:0000313" key="10">
    <source>
        <dbReference type="EMBL" id="QIT45556.1"/>
    </source>
</evidence>
<evidence type="ECO:0000256" key="2">
    <source>
        <dbReference type="ARBA" id="ARBA00022448"/>
    </source>
</evidence>
<dbReference type="InterPro" id="IPR051269">
    <property type="entry name" value="Fe-S_cluster_ET"/>
</dbReference>
<gene>
    <name evidence="9" type="ORF">AFM16_19795</name>
    <name evidence="10" type="ORF">HCX60_20120</name>
</gene>
<dbReference type="Proteomes" id="UP000502504">
    <property type="component" value="Chromosome"/>
</dbReference>
<dbReference type="AlphaFoldDB" id="A0AAE6Y9U1"/>
<evidence type="ECO:0000256" key="3">
    <source>
        <dbReference type="ARBA" id="ARBA00022723"/>
    </source>
</evidence>
<dbReference type="Proteomes" id="UP000190306">
    <property type="component" value="Chromosome"/>
</dbReference>
<evidence type="ECO:0000313" key="9">
    <source>
        <dbReference type="EMBL" id="OOQ50139.1"/>
    </source>
</evidence>
<keyword evidence="3 8" id="KW-0479">Metal-binding</keyword>
<dbReference type="Pfam" id="PF13459">
    <property type="entry name" value="Fer4_15"/>
    <property type="match status" value="1"/>
</dbReference>
<name>A0AAE6Y9U1_STRAT</name>
<dbReference type="RefSeq" id="WP_030795094.1">
    <property type="nucleotide sequence ID" value="NZ_CM007717.1"/>
</dbReference>
<evidence type="ECO:0000256" key="7">
    <source>
        <dbReference type="ARBA" id="ARBA00023291"/>
    </source>
</evidence>
<dbReference type="PANTHER" id="PTHR36923:SF3">
    <property type="entry name" value="FERREDOXIN"/>
    <property type="match status" value="1"/>
</dbReference>
<dbReference type="InterPro" id="IPR001080">
    <property type="entry name" value="3Fe4S_ferredoxin"/>
</dbReference>
<keyword evidence="5 8" id="KW-0408">Iron</keyword>
<evidence type="ECO:0000256" key="6">
    <source>
        <dbReference type="ARBA" id="ARBA00023014"/>
    </source>
</evidence>
<comment type="function">
    <text evidence="8">Ferredoxins are iron-sulfur proteins that transfer electrons in a wide variety of metabolic reactions.</text>
</comment>
<keyword evidence="4 8" id="KW-0249">Electron transport</keyword>
<dbReference type="EMBL" id="CP050692">
    <property type="protein sequence ID" value="QIT45556.1"/>
    <property type="molecule type" value="Genomic_DNA"/>
</dbReference>
<keyword evidence="7" id="KW-0003">3Fe-4S</keyword>
<evidence type="ECO:0000313" key="12">
    <source>
        <dbReference type="Proteomes" id="UP000502504"/>
    </source>
</evidence>
<accession>A0AAE6Y9U1</accession>
<organism evidence="10 12">
    <name type="scientific">Streptomyces antibioticus</name>
    <dbReference type="NCBI Taxonomy" id="1890"/>
    <lineage>
        <taxon>Bacteria</taxon>
        <taxon>Bacillati</taxon>
        <taxon>Actinomycetota</taxon>
        <taxon>Actinomycetes</taxon>
        <taxon>Kitasatosporales</taxon>
        <taxon>Streptomycetaceae</taxon>
        <taxon>Streptomyces</taxon>
    </lineage>
</organism>
<keyword evidence="6 8" id="KW-0411">Iron-sulfur</keyword>
<sequence>MRISVDPELCYGSGECAYRVPSVFTDEDGFGAVLPGREQEGDDPDVREAAEHCPAQAIRVT</sequence>
<evidence type="ECO:0000256" key="1">
    <source>
        <dbReference type="ARBA" id="ARBA00001927"/>
    </source>
</evidence>
<dbReference type="PANTHER" id="PTHR36923">
    <property type="entry name" value="FERREDOXIN"/>
    <property type="match status" value="1"/>
</dbReference>
<proteinExistence type="predicted"/>
<evidence type="ECO:0000256" key="4">
    <source>
        <dbReference type="ARBA" id="ARBA00022982"/>
    </source>
</evidence>
<reference evidence="9 11" key="1">
    <citation type="submission" date="2015-07" db="EMBL/GenBank/DDBJ databases">
        <title>Draft Genome Sequence of Streptomyces antibioticus, IMRU 3720 reveals insights in the evolution of actinomycin biosynthetic gene clusters in Streptomyces.</title>
        <authorList>
            <person name="Crnovcic I."/>
            <person name="Ruckert C."/>
            <person name="Kalinowksi J."/>
            <person name="Keller U."/>
        </authorList>
    </citation>
    <scope>NUCLEOTIDE SEQUENCE [LARGE SCALE GENOMIC DNA]</scope>
    <source>
        <strain evidence="9 11">DSM 41481</strain>
    </source>
</reference>
<dbReference type="GeneID" id="93956492"/>
<dbReference type="EMBL" id="LHQL01000010">
    <property type="protein sequence ID" value="OOQ50139.1"/>
    <property type="molecule type" value="Genomic_DNA"/>
</dbReference>
<evidence type="ECO:0000256" key="5">
    <source>
        <dbReference type="ARBA" id="ARBA00023004"/>
    </source>
</evidence>
<dbReference type="GO" id="GO:0005506">
    <property type="term" value="F:iron ion binding"/>
    <property type="evidence" value="ECO:0007669"/>
    <property type="project" value="UniProtKB-UniRule"/>
</dbReference>
<keyword evidence="11" id="KW-1185">Reference proteome</keyword>
<protein>
    <recommendedName>
        <fullName evidence="8">Ferredoxin</fullName>
    </recommendedName>
</protein>
<dbReference type="Gene3D" id="3.30.70.20">
    <property type="match status" value="1"/>
</dbReference>
<evidence type="ECO:0000256" key="8">
    <source>
        <dbReference type="RuleBase" id="RU368020"/>
    </source>
</evidence>
<dbReference type="SUPFAM" id="SSF54862">
    <property type="entry name" value="4Fe-4S ferredoxins"/>
    <property type="match status" value="1"/>
</dbReference>
<keyword evidence="2 8" id="KW-0813">Transport</keyword>
<reference evidence="10 12" key="2">
    <citation type="submission" date="2020-03" db="EMBL/GenBank/DDBJ databases">
        <title>Is there a link between lipid content and antibiotic production in Streptomyces?</title>
        <authorList>
            <person name="David M."/>
            <person name="Lejeune C."/>
            <person name="Abreu S."/>
            <person name="Thibessard A."/>
            <person name="Leblond P."/>
            <person name="Chaminade P."/>
            <person name="Virolle M.-J."/>
        </authorList>
    </citation>
    <scope>NUCLEOTIDE SEQUENCE [LARGE SCALE GENOMIC DNA]</scope>
    <source>
        <strain evidence="10 12">DSM 41481</strain>
    </source>
</reference>
<dbReference type="PRINTS" id="PR00352">
    <property type="entry name" value="3FE4SFRDOXIN"/>
</dbReference>
<evidence type="ECO:0000313" key="11">
    <source>
        <dbReference type="Proteomes" id="UP000190306"/>
    </source>
</evidence>
<comment type="cofactor">
    <cofactor evidence="1">
        <name>[3Fe-4S] cluster</name>
        <dbReference type="ChEBI" id="CHEBI:21137"/>
    </cofactor>
</comment>